<dbReference type="EMBL" id="NBYY01000009">
    <property type="protein sequence ID" value="PCS23866.1"/>
    <property type="molecule type" value="Genomic_DNA"/>
</dbReference>
<evidence type="ECO:0000313" key="1">
    <source>
        <dbReference type="EMBL" id="PCS23866.1"/>
    </source>
</evidence>
<comment type="caution">
    <text evidence="1">The sequence shown here is derived from an EMBL/GenBank/DDBJ whole genome shotgun (WGS) entry which is preliminary data.</text>
</comment>
<proteinExistence type="predicted"/>
<keyword evidence="2" id="KW-1185">Reference proteome</keyword>
<sequence length="62" mass="7444">MSNDWLTVTFLTKLPEYFGGVFPTISREIKRYIPDNFHGVYYHLLVSEQAKKLLKRYEWVGF</sequence>
<gene>
    <name evidence="1" type="ORF">BTN49_0837</name>
</gene>
<organism evidence="1 2">
    <name type="scientific">Candidatus Enterovibrio escicola</name>
    <dbReference type="NCBI Taxonomy" id="1927127"/>
    <lineage>
        <taxon>Bacteria</taxon>
        <taxon>Pseudomonadati</taxon>
        <taxon>Pseudomonadota</taxon>
        <taxon>Gammaproteobacteria</taxon>
        <taxon>Vibrionales</taxon>
        <taxon>Vibrionaceae</taxon>
        <taxon>Enterovibrio</taxon>
    </lineage>
</organism>
<name>A0A2A5T6W2_9GAMM</name>
<evidence type="ECO:0000313" key="2">
    <source>
        <dbReference type="Proteomes" id="UP000219020"/>
    </source>
</evidence>
<dbReference type="AlphaFoldDB" id="A0A2A5T6W2"/>
<protein>
    <submittedName>
        <fullName evidence="1">Uncharacterized protein</fullName>
    </submittedName>
</protein>
<dbReference type="Proteomes" id="UP000219020">
    <property type="component" value="Unassembled WGS sequence"/>
</dbReference>
<reference evidence="2" key="1">
    <citation type="submission" date="2017-04" db="EMBL/GenBank/DDBJ databases">
        <title>Genome evolution of the luminous symbionts of deep sea anglerfish.</title>
        <authorList>
            <person name="Hendry T.A."/>
        </authorList>
    </citation>
    <scope>NUCLEOTIDE SEQUENCE [LARGE SCALE GENOMIC DNA]</scope>
</reference>
<dbReference type="RefSeq" id="WP_199399309.1">
    <property type="nucleotide sequence ID" value="NZ_CAWOZE010000001.1"/>
</dbReference>
<accession>A0A2A5T6W2</accession>